<accession>A0ABQ9NR24</accession>
<feature type="compositionally biased region" description="Pro residues" evidence="1">
    <location>
        <begin position="56"/>
        <end position="72"/>
    </location>
</feature>
<evidence type="ECO:0000313" key="2">
    <source>
        <dbReference type="EMBL" id="KAJ9664831.1"/>
    </source>
</evidence>
<name>A0ABQ9NR24_9PEZI</name>
<feature type="compositionally biased region" description="Low complexity" evidence="1">
    <location>
        <begin position="118"/>
        <end position="131"/>
    </location>
</feature>
<dbReference type="EMBL" id="JAPDRL010000035">
    <property type="protein sequence ID" value="KAJ9664831.1"/>
    <property type="molecule type" value="Genomic_DNA"/>
</dbReference>
<gene>
    <name evidence="2" type="ORF">H2201_005052</name>
</gene>
<feature type="compositionally biased region" description="Low complexity" evidence="1">
    <location>
        <begin position="19"/>
        <end position="30"/>
    </location>
</feature>
<feature type="compositionally biased region" description="Polar residues" evidence="1">
    <location>
        <begin position="35"/>
        <end position="49"/>
    </location>
</feature>
<evidence type="ECO:0000313" key="3">
    <source>
        <dbReference type="Proteomes" id="UP001172684"/>
    </source>
</evidence>
<proteinExistence type="predicted"/>
<feature type="compositionally biased region" description="Low complexity" evidence="1">
    <location>
        <begin position="200"/>
        <end position="213"/>
    </location>
</feature>
<feature type="compositionally biased region" description="Low complexity" evidence="1">
    <location>
        <begin position="94"/>
        <end position="106"/>
    </location>
</feature>
<reference evidence="2" key="1">
    <citation type="submission" date="2022-10" db="EMBL/GenBank/DDBJ databases">
        <title>Culturing micro-colonial fungi from biological soil crusts in the Mojave desert and describing Neophaeococcomyces mojavensis, and introducing the new genera and species Taxawa tesnikishii.</title>
        <authorList>
            <person name="Kurbessoian T."/>
            <person name="Stajich J.E."/>
        </authorList>
    </citation>
    <scope>NUCLEOTIDE SEQUENCE</scope>
    <source>
        <strain evidence="2">TK_1</strain>
    </source>
</reference>
<sequence>MTSRNVRTPPQSLFDRSGRPSTSGTGRSSPAPLAQQYTRGSPKSSSSNLAPAPRFLAPPPFTFPTAGPPPNTPVHGTTPSMLDRPNPLKTSIQNPTSTSNPTPSNSLPAQPKNIYLVPPSSSSPPSGSAPSTFPGRPYTAPRPRTVSPARTLASQHSRSSSLPISRTVSAASTTQQQRARSRISDPFVLDCPEVLGYGKGSNSGPSAGAGASARTRSMQDEAVSPRDWAVNF</sequence>
<comment type="caution">
    <text evidence="2">The sequence shown here is derived from an EMBL/GenBank/DDBJ whole genome shotgun (WGS) entry which is preliminary data.</text>
</comment>
<evidence type="ECO:0000256" key="1">
    <source>
        <dbReference type="SAM" id="MobiDB-lite"/>
    </source>
</evidence>
<feature type="compositionally biased region" description="Polar residues" evidence="1">
    <location>
        <begin position="152"/>
        <end position="178"/>
    </location>
</feature>
<feature type="compositionally biased region" description="Polar residues" evidence="1">
    <location>
        <begin position="1"/>
        <end position="11"/>
    </location>
</feature>
<dbReference type="Proteomes" id="UP001172684">
    <property type="component" value="Unassembled WGS sequence"/>
</dbReference>
<keyword evidence="3" id="KW-1185">Reference proteome</keyword>
<protein>
    <submittedName>
        <fullName evidence="2">Uncharacterized protein</fullName>
    </submittedName>
</protein>
<feature type="region of interest" description="Disordered" evidence="1">
    <location>
        <begin position="1"/>
        <end position="232"/>
    </location>
</feature>
<organism evidence="2 3">
    <name type="scientific">Coniosporium apollinis</name>
    <dbReference type="NCBI Taxonomy" id="61459"/>
    <lineage>
        <taxon>Eukaryota</taxon>
        <taxon>Fungi</taxon>
        <taxon>Dikarya</taxon>
        <taxon>Ascomycota</taxon>
        <taxon>Pezizomycotina</taxon>
        <taxon>Dothideomycetes</taxon>
        <taxon>Dothideomycetes incertae sedis</taxon>
        <taxon>Coniosporium</taxon>
    </lineage>
</organism>